<evidence type="ECO:0000256" key="11">
    <source>
        <dbReference type="ARBA" id="ARBA00022840"/>
    </source>
</evidence>
<dbReference type="GO" id="GO:0046872">
    <property type="term" value="F:metal ion binding"/>
    <property type="evidence" value="ECO:0007669"/>
    <property type="project" value="UniProtKB-KW"/>
</dbReference>
<keyword evidence="9" id="KW-0418">Kinase</keyword>
<evidence type="ECO:0000256" key="3">
    <source>
        <dbReference type="ARBA" id="ARBA00022527"/>
    </source>
</evidence>
<feature type="region of interest" description="Disordered" evidence="15">
    <location>
        <begin position="324"/>
        <end position="347"/>
    </location>
</feature>
<dbReference type="InterPro" id="IPR020550">
    <property type="entry name" value="Inositol_monophosphatase_CS"/>
</dbReference>
<dbReference type="PROSITE" id="PS50077">
    <property type="entry name" value="HEAT_REPEAT"/>
    <property type="match status" value="2"/>
</dbReference>
<feature type="binding site" evidence="13">
    <location>
        <position position="977"/>
    </location>
    <ligand>
        <name>Mg(2+)</name>
        <dbReference type="ChEBI" id="CHEBI:18420"/>
        <label>1</label>
        <note>catalytic</note>
    </ligand>
</feature>
<keyword evidence="12 13" id="KW-0460">Magnesium</keyword>
<protein>
    <submittedName>
        <fullName evidence="17">3443_t:CDS:1</fullName>
    </submittedName>
</protein>
<proteinExistence type="inferred from homology"/>
<dbReference type="FunFam" id="3.40.190.80:FF:000003">
    <property type="entry name" value="PAP-specific phosphatase HAL2-like"/>
    <property type="match status" value="1"/>
</dbReference>
<dbReference type="Pfam" id="PF22956">
    <property type="entry name" value="VPS15-like_hel"/>
    <property type="match status" value="1"/>
</dbReference>
<dbReference type="FunFam" id="1.10.510.10:FF:000497">
    <property type="entry name" value="Phosphoinositide 3-kinase regulatory subunit"/>
    <property type="match status" value="1"/>
</dbReference>
<dbReference type="GO" id="GO:0016236">
    <property type="term" value="P:macroautophagy"/>
    <property type="evidence" value="ECO:0007669"/>
    <property type="project" value="InterPro"/>
</dbReference>
<dbReference type="InterPro" id="IPR011009">
    <property type="entry name" value="Kinase-like_dom_sf"/>
</dbReference>
<organism evidence="17 18">
    <name type="scientific">Ambispora leptoticha</name>
    <dbReference type="NCBI Taxonomy" id="144679"/>
    <lineage>
        <taxon>Eukaryota</taxon>
        <taxon>Fungi</taxon>
        <taxon>Fungi incertae sedis</taxon>
        <taxon>Mucoromycota</taxon>
        <taxon>Glomeromycotina</taxon>
        <taxon>Glomeromycetes</taxon>
        <taxon>Archaeosporales</taxon>
        <taxon>Ambisporaceae</taxon>
        <taxon>Ambispora</taxon>
    </lineage>
</organism>
<evidence type="ECO:0000256" key="2">
    <source>
        <dbReference type="ARBA" id="ARBA00009759"/>
    </source>
</evidence>
<feature type="domain" description="Protein kinase" evidence="16">
    <location>
        <begin position="27"/>
        <end position="317"/>
    </location>
</feature>
<dbReference type="InterPro" id="IPR055231">
    <property type="entry name" value="2AA_helical"/>
</dbReference>
<comment type="caution">
    <text evidence="17">The sequence shown here is derived from an EMBL/GenBank/DDBJ whole genome shotgun (WGS) entry which is preliminary data.</text>
</comment>
<keyword evidence="4" id="KW-0853">WD repeat</keyword>
<dbReference type="PROSITE" id="PS00629">
    <property type="entry name" value="IMP_1"/>
    <property type="match status" value="1"/>
</dbReference>
<dbReference type="InterPro" id="IPR020583">
    <property type="entry name" value="Inositol_monoP_metal-BS"/>
</dbReference>
<accession>A0A9N8YPY5</accession>
<dbReference type="SMART" id="SM00220">
    <property type="entry name" value="S_TKc"/>
    <property type="match status" value="1"/>
</dbReference>
<dbReference type="SUPFAM" id="SSF56655">
    <property type="entry name" value="Carbohydrate phosphatase"/>
    <property type="match status" value="1"/>
</dbReference>
<keyword evidence="18" id="KW-1185">Reference proteome</keyword>
<dbReference type="InterPro" id="IPR045162">
    <property type="entry name" value="Vps15-like"/>
</dbReference>
<dbReference type="PANTHER" id="PTHR17583:SF0">
    <property type="entry name" value="PHOSPHOINOSITIDE 3-KINASE REGULATORY SUBUNIT 4"/>
    <property type="match status" value="1"/>
</dbReference>
<dbReference type="GO" id="GO:0008441">
    <property type="term" value="F:3'(2'),5'-bisphosphate nucleotidase activity"/>
    <property type="evidence" value="ECO:0007669"/>
    <property type="project" value="InterPro"/>
</dbReference>
<dbReference type="GO" id="GO:0046854">
    <property type="term" value="P:phosphatidylinositol phosphate biosynthetic process"/>
    <property type="evidence" value="ECO:0007669"/>
    <property type="project" value="InterPro"/>
</dbReference>
<dbReference type="PRINTS" id="PR00377">
    <property type="entry name" value="IMPHPHTASES"/>
</dbReference>
<feature type="repeat" description="HEAT" evidence="14">
    <location>
        <begin position="552"/>
        <end position="582"/>
    </location>
</feature>
<dbReference type="EMBL" id="CAJVPS010000042">
    <property type="protein sequence ID" value="CAG8444680.1"/>
    <property type="molecule type" value="Genomic_DNA"/>
</dbReference>
<evidence type="ECO:0000259" key="16">
    <source>
        <dbReference type="PROSITE" id="PS50011"/>
    </source>
</evidence>
<evidence type="ECO:0000256" key="9">
    <source>
        <dbReference type="ARBA" id="ARBA00022777"/>
    </source>
</evidence>
<dbReference type="InterPro" id="IPR006239">
    <property type="entry name" value="DPNP"/>
</dbReference>
<dbReference type="Proteomes" id="UP000789508">
    <property type="component" value="Unassembled WGS sequence"/>
</dbReference>
<feature type="binding site" evidence="13">
    <location>
        <position position="1121"/>
    </location>
    <ligand>
        <name>Mg(2+)</name>
        <dbReference type="ChEBI" id="CHEBI:18420"/>
        <label>1</label>
        <note>catalytic</note>
    </ligand>
</feature>
<dbReference type="Gene3D" id="3.30.540.10">
    <property type="entry name" value="Fructose-1,6-Bisphosphatase, subunit A, domain 1"/>
    <property type="match status" value="1"/>
</dbReference>
<feature type="binding site" evidence="13">
    <location>
        <position position="974"/>
    </location>
    <ligand>
        <name>Mg(2+)</name>
        <dbReference type="ChEBI" id="CHEBI:18420"/>
        <label>1</label>
        <note>catalytic</note>
    </ligand>
</feature>
<feature type="binding site" evidence="13">
    <location>
        <position position="976"/>
    </location>
    <ligand>
        <name>Mg(2+)</name>
        <dbReference type="ChEBI" id="CHEBI:18420"/>
        <label>1</label>
        <note>catalytic</note>
    </ligand>
</feature>
<evidence type="ECO:0000313" key="17">
    <source>
        <dbReference type="EMBL" id="CAG8444680.1"/>
    </source>
</evidence>
<dbReference type="Pfam" id="PF00459">
    <property type="entry name" value="Inositol_P"/>
    <property type="match status" value="1"/>
</dbReference>
<dbReference type="GO" id="GO:0005524">
    <property type="term" value="F:ATP binding"/>
    <property type="evidence" value="ECO:0007669"/>
    <property type="project" value="UniProtKB-KW"/>
</dbReference>
<evidence type="ECO:0000313" key="18">
    <source>
        <dbReference type="Proteomes" id="UP000789508"/>
    </source>
</evidence>
<dbReference type="Gene3D" id="1.25.10.10">
    <property type="entry name" value="Leucine-rich Repeat Variant"/>
    <property type="match status" value="2"/>
</dbReference>
<dbReference type="PROSITE" id="PS00108">
    <property type="entry name" value="PROTEIN_KINASE_ST"/>
    <property type="match status" value="1"/>
</dbReference>
<sequence length="1184" mass="132112">MGNNISSTAASIATAGIDSYVSELGDIQYEKSLSSARFMKTIRGRHKDSAVVVKIFIKPEPGLSLSHIVKALEEEKDNLSEVPNAFAYQRILETEKAGYLIRQYFFSSLYDRISTRPFLNLIEKKWITYQILCGVHDAHTRGIYHGDIKTENVLVTSWNWVYLADFAGYKPTYLPEDNPADFSFFFDTSMRRICYLAPERFYKRHSEIDRRKAELEFGEKDGAVTPAMDIFSLGCVIAELFLEGTAIFSLAQLFKYRSGEYDPSSELNKIEDADIRALVKHMINLDPSKRYTAEQYLQEWKGTAFPTYFYTFLHQYIGSVTENTHSPSLDPNTPASHIKDPSGAPNTVINTDADDKIDRIYHEFDKIAFFLGFYGDDNPSDRKENINAEYYEGEIENGDGRGLVSIGGRDGKVGERSSRAYPAKESNSTNAISMQINIPNYYVSSKSGSNLANKTAGDVPNGGALIFLSLICATIRNTAYPTSKLHALEMLLAIGQHLEDEFKLDRLVPYLIALLSDKVALVRANTVKTLTHLLSMVETITPSNAMIFPEYILPQLRKFVTDPEILVRMTYAQCISTLAETALRFLELTQGFKSDGGLTTLETDNEIEGTYEASYDANLHDLQSLIQEQVTTLLIDSESAVKRALLENITSLCIFFGRQKANDVLLSHMITYLNDRDWMLKCAFFESIIGVGTFVGGRSLEEYILPLMIQSLTDSEEFVVEKVLNSLTSLAELGLFQKMKIWELVGIISSLLCHPSIWIRYGAVAFISSASKLIPVTDVWCIVYPIIRPFLQADVIDLSEIQLLENIKDPLSRVVFDEALTWANKATNKSLFWKQARERKNNANNIFTMSVLALERSTAINAVLQASKVCQAVFRNLADAKAITKKDKTPITVADYSAQAVINTILGKTFPNDPIVGEEDTDELRGDERKPLREKVLELTNSILDVPLDENKLLSAIDRGTHPGGIKGRMWTLDPIDGTKGFLRGEQYAVCLALIIDGQVELGVMGCPNLPFDLKNKESERGCLFVAVKGQGAFQRKFSSSDELPIHFANISSPSEATFCESVEAGHSSHDDAAKIAALLEISKPPFRVDSQCKYCCISRGDANIYLRLPTNVQYIENIWDHASGSLLVNESGGTISDLYGKALDFSLGRKLKANTGIVASHPNIHSQVLDAIQQVIKKENINN</sequence>
<dbReference type="CDD" id="cd13980">
    <property type="entry name" value="STKc_Vps15"/>
    <property type="match status" value="1"/>
</dbReference>
<dbReference type="GO" id="GO:0034272">
    <property type="term" value="C:phosphatidylinositol 3-kinase complex, class III, type II"/>
    <property type="evidence" value="ECO:0007669"/>
    <property type="project" value="TreeGrafter"/>
</dbReference>
<dbReference type="InterPro" id="IPR000719">
    <property type="entry name" value="Prot_kinase_dom"/>
</dbReference>
<evidence type="ECO:0000256" key="5">
    <source>
        <dbReference type="ARBA" id="ARBA00022679"/>
    </source>
</evidence>
<dbReference type="Gene3D" id="3.40.190.80">
    <property type="match status" value="1"/>
</dbReference>
<gene>
    <name evidence="17" type="ORF">ALEPTO_LOCUS590</name>
</gene>
<dbReference type="Gene3D" id="1.10.510.10">
    <property type="entry name" value="Transferase(Phosphotransferase) domain 1"/>
    <property type="match status" value="1"/>
</dbReference>
<evidence type="ECO:0000256" key="10">
    <source>
        <dbReference type="ARBA" id="ARBA00022801"/>
    </source>
</evidence>
<comment type="similarity">
    <text evidence="2">Belongs to the inositol monophosphatase superfamily.</text>
</comment>
<dbReference type="PANTHER" id="PTHR17583">
    <property type="entry name" value="PHOSPHOINOSITIDE 3-KINASE REGULATORY SUBUNIT 4"/>
    <property type="match status" value="1"/>
</dbReference>
<evidence type="ECO:0000256" key="13">
    <source>
        <dbReference type="PIRSR" id="PIRSR600760-2"/>
    </source>
</evidence>
<dbReference type="PROSITE" id="PS50011">
    <property type="entry name" value="PROTEIN_KINASE_DOM"/>
    <property type="match status" value="1"/>
</dbReference>
<dbReference type="CDD" id="cd01517">
    <property type="entry name" value="PAP_phosphatase"/>
    <property type="match status" value="1"/>
</dbReference>
<keyword evidence="6 13" id="KW-0479">Metal-binding</keyword>
<evidence type="ECO:0000256" key="8">
    <source>
        <dbReference type="ARBA" id="ARBA00022741"/>
    </source>
</evidence>
<dbReference type="NCBIfam" id="TIGR01330">
    <property type="entry name" value="bisphos_HAL2"/>
    <property type="match status" value="1"/>
</dbReference>
<feature type="repeat" description="HEAT" evidence="14">
    <location>
        <begin position="507"/>
        <end position="539"/>
    </location>
</feature>
<keyword evidence="10" id="KW-0378">Hydrolase</keyword>
<dbReference type="Pfam" id="PF00069">
    <property type="entry name" value="Pkinase"/>
    <property type="match status" value="1"/>
</dbReference>
<dbReference type="GO" id="GO:0045324">
    <property type="term" value="P:late endosome to vacuole transport"/>
    <property type="evidence" value="ECO:0007669"/>
    <property type="project" value="InterPro"/>
</dbReference>
<dbReference type="GO" id="GO:0005770">
    <property type="term" value="C:late endosome"/>
    <property type="evidence" value="ECO:0007669"/>
    <property type="project" value="TreeGrafter"/>
</dbReference>
<dbReference type="GO" id="GO:0071561">
    <property type="term" value="C:nucleus-vacuole junction"/>
    <property type="evidence" value="ECO:0007669"/>
    <property type="project" value="TreeGrafter"/>
</dbReference>
<evidence type="ECO:0000256" key="15">
    <source>
        <dbReference type="SAM" id="MobiDB-lite"/>
    </source>
</evidence>
<dbReference type="SUPFAM" id="SSF48371">
    <property type="entry name" value="ARM repeat"/>
    <property type="match status" value="1"/>
</dbReference>
<dbReference type="PROSITE" id="PS00630">
    <property type="entry name" value="IMP_2"/>
    <property type="match status" value="1"/>
</dbReference>
<keyword evidence="5" id="KW-0808">Transferase</keyword>
<comment type="cofactor">
    <cofactor evidence="1 13">
        <name>Mg(2+)</name>
        <dbReference type="ChEBI" id="CHEBI:18420"/>
    </cofactor>
</comment>
<evidence type="ECO:0000256" key="14">
    <source>
        <dbReference type="PROSITE-ProRule" id="PRU00103"/>
    </source>
</evidence>
<evidence type="ECO:0000256" key="6">
    <source>
        <dbReference type="ARBA" id="ARBA00022723"/>
    </source>
</evidence>
<keyword evidence="3" id="KW-0723">Serine/threonine-protein kinase</keyword>
<keyword evidence="11" id="KW-0067">ATP-binding</keyword>
<dbReference type="GO" id="GO:0006623">
    <property type="term" value="P:protein targeting to vacuole"/>
    <property type="evidence" value="ECO:0007669"/>
    <property type="project" value="TreeGrafter"/>
</dbReference>
<dbReference type="InterPro" id="IPR021133">
    <property type="entry name" value="HEAT_type_2"/>
</dbReference>
<dbReference type="InterPro" id="IPR000760">
    <property type="entry name" value="Inositol_monophosphatase-like"/>
</dbReference>
<dbReference type="GO" id="GO:0004674">
    <property type="term" value="F:protein serine/threonine kinase activity"/>
    <property type="evidence" value="ECO:0007669"/>
    <property type="project" value="UniProtKB-KW"/>
</dbReference>
<keyword evidence="7" id="KW-0677">Repeat</keyword>
<evidence type="ECO:0000256" key="12">
    <source>
        <dbReference type="ARBA" id="ARBA00022842"/>
    </source>
</evidence>
<dbReference type="AlphaFoldDB" id="A0A9N8YPY5"/>
<evidence type="ECO:0000256" key="1">
    <source>
        <dbReference type="ARBA" id="ARBA00001946"/>
    </source>
</evidence>
<dbReference type="GO" id="GO:0034271">
    <property type="term" value="C:phosphatidylinositol 3-kinase complex, class III, type I"/>
    <property type="evidence" value="ECO:0007669"/>
    <property type="project" value="TreeGrafter"/>
</dbReference>
<dbReference type="InterPro" id="IPR016024">
    <property type="entry name" value="ARM-type_fold"/>
</dbReference>
<feature type="binding site" evidence="13">
    <location>
        <position position="918"/>
    </location>
    <ligand>
        <name>Mg(2+)</name>
        <dbReference type="ChEBI" id="CHEBI:18420"/>
        <label>1</label>
        <note>catalytic</note>
    </ligand>
</feature>
<dbReference type="GO" id="GO:0006790">
    <property type="term" value="P:sulfur compound metabolic process"/>
    <property type="evidence" value="ECO:0007669"/>
    <property type="project" value="InterPro"/>
</dbReference>
<dbReference type="SUPFAM" id="SSF56112">
    <property type="entry name" value="Protein kinase-like (PK-like)"/>
    <property type="match status" value="1"/>
</dbReference>
<reference evidence="17" key="1">
    <citation type="submission" date="2021-06" db="EMBL/GenBank/DDBJ databases">
        <authorList>
            <person name="Kallberg Y."/>
            <person name="Tangrot J."/>
            <person name="Rosling A."/>
        </authorList>
    </citation>
    <scope>NUCLEOTIDE SEQUENCE</scope>
    <source>
        <strain evidence="17">FL130A</strain>
    </source>
</reference>
<dbReference type="InterPro" id="IPR011989">
    <property type="entry name" value="ARM-like"/>
</dbReference>
<evidence type="ECO:0000256" key="4">
    <source>
        <dbReference type="ARBA" id="ARBA00022574"/>
    </source>
</evidence>
<dbReference type="FunFam" id="1.25.10.10:FF:000342">
    <property type="entry name" value="Serine/threonine-protein kinase VPS15"/>
    <property type="match status" value="1"/>
</dbReference>
<evidence type="ECO:0000256" key="7">
    <source>
        <dbReference type="ARBA" id="ARBA00022737"/>
    </source>
</evidence>
<feature type="compositionally biased region" description="Polar residues" evidence="15">
    <location>
        <begin position="324"/>
        <end position="335"/>
    </location>
</feature>
<name>A0A9N8YPY5_9GLOM</name>
<dbReference type="OrthoDB" id="242910at2759"/>
<dbReference type="InterPro" id="IPR008271">
    <property type="entry name" value="Ser/Thr_kinase_AS"/>
</dbReference>
<keyword evidence="8" id="KW-0547">Nucleotide-binding</keyword>